<dbReference type="AlphaFoldDB" id="D6WNQ0"/>
<evidence type="ECO:0000313" key="3">
    <source>
        <dbReference type="Proteomes" id="UP000007266"/>
    </source>
</evidence>
<accession>D6WNQ0</accession>
<evidence type="ECO:0000256" key="1">
    <source>
        <dbReference type="SAM" id="MobiDB-lite"/>
    </source>
</evidence>
<protein>
    <submittedName>
        <fullName evidence="2">Uncharacterized protein</fullName>
    </submittedName>
</protein>
<name>D6WNQ0_TRICA</name>
<dbReference type="HOGENOM" id="CLU_1231323_0_0_1"/>
<evidence type="ECO:0000313" key="2">
    <source>
        <dbReference type="EMBL" id="EFA03834.1"/>
    </source>
</evidence>
<reference evidence="2 3" key="2">
    <citation type="journal article" date="2010" name="Nucleic Acids Res.">
        <title>BeetleBase in 2010: revisions to provide comprehensive genomic information for Tribolium castaneum.</title>
        <authorList>
            <person name="Kim H.S."/>
            <person name="Murphy T."/>
            <person name="Xia J."/>
            <person name="Caragea D."/>
            <person name="Park Y."/>
            <person name="Beeman R.W."/>
            <person name="Lorenzen M.D."/>
            <person name="Butcher S."/>
            <person name="Manak J.R."/>
            <person name="Brown S.J."/>
        </authorList>
    </citation>
    <scope>GENOME REANNOTATION</scope>
    <source>
        <strain evidence="2 3">Georgia GA2</strain>
    </source>
</reference>
<gene>
    <name evidence="2" type="primary">GLEAN_13950</name>
    <name evidence="2" type="ORF">TcasGA2_TC013950</name>
</gene>
<sequence>MRNYSPSDKCLVAIMALCEMRMIDRYQPQSKKTERNSAGIASQERAGFTTKTPGSRPQLHKIIFPAASAEFLIIILQTHYFNDNYHHRWPQSINISGLERFFKYSLIGAKWAKTNSFRCFRPNKPVASRIRRWPYKASRSHREPNLCGNWTRLIRGIDALFAQEKHTCANPEICMRGPVSGRFGGALLSGPIYDQDEIEILPRHRRISDFERGATDSYCHLRKLD</sequence>
<feature type="region of interest" description="Disordered" evidence="1">
    <location>
        <begin position="28"/>
        <end position="54"/>
    </location>
</feature>
<proteinExistence type="predicted"/>
<reference evidence="2 3" key="1">
    <citation type="journal article" date="2008" name="Nature">
        <title>The genome of the model beetle and pest Tribolium castaneum.</title>
        <authorList>
            <consortium name="Tribolium Genome Sequencing Consortium"/>
            <person name="Richards S."/>
            <person name="Gibbs R.A."/>
            <person name="Weinstock G.M."/>
            <person name="Brown S.J."/>
            <person name="Denell R."/>
            <person name="Beeman R.W."/>
            <person name="Gibbs R."/>
            <person name="Beeman R.W."/>
            <person name="Brown S.J."/>
            <person name="Bucher G."/>
            <person name="Friedrich M."/>
            <person name="Grimmelikhuijzen C.J."/>
            <person name="Klingler M."/>
            <person name="Lorenzen M."/>
            <person name="Richards S."/>
            <person name="Roth S."/>
            <person name="Schroder R."/>
            <person name="Tautz D."/>
            <person name="Zdobnov E.M."/>
            <person name="Muzny D."/>
            <person name="Gibbs R.A."/>
            <person name="Weinstock G.M."/>
            <person name="Attaway T."/>
            <person name="Bell S."/>
            <person name="Buhay C.J."/>
            <person name="Chandrabose M.N."/>
            <person name="Chavez D."/>
            <person name="Clerk-Blankenburg K.P."/>
            <person name="Cree A."/>
            <person name="Dao M."/>
            <person name="Davis C."/>
            <person name="Chacko J."/>
            <person name="Dinh H."/>
            <person name="Dugan-Rocha S."/>
            <person name="Fowler G."/>
            <person name="Garner T.T."/>
            <person name="Garnes J."/>
            <person name="Gnirke A."/>
            <person name="Hawes A."/>
            <person name="Hernandez J."/>
            <person name="Hines S."/>
            <person name="Holder M."/>
            <person name="Hume J."/>
            <person name="Jhangiani S.N."/>
            <person name="Joshi V."/>
            <person name="Khan Z.M."/>
            <person name="Jackson L."/>
            <person name="Kovar C."/>
            <person name="Kowis A."/>
            <person name="Lee S."/>
            <person name="Lewis L.R."/>
            <person name="Margolis J."/>
            <person name="Morgan M."/>
            <person name="Nazareth L.V."/>
            <person name="Nguyen N."/>
            <person name="Okwuonu G."/>
            <person name="Parker D."/>
            <person name="Richards S."/>
            <person name="Ruiz S.J."/>
            <person name="Santibanez J."/>
            <person name="Savard J."/>
            <person name="Scherer S.E."/>
            <person name="Schneider B."/>
            <person name="Sodergren E."/>
            <person name="Tautz D."/>
            <person name="Vattahil S."/>
            <person name="Villasana D."/>
            <person name="White C.S."/>
            <person name="Wright R."/>
            <person name="Park Y."/>
            <person name="Beeman R.W."/>
            <person name="Lord J."/>
            <person name="Oppert B."/>
            <person name="Lorenzen M."/>
            <person name="Brown S."/>
            <person name="Wang L."/>
            <person name="Savard J."/>
            <person name="Tautz D."/>
            <person name="Richards S."/>
            <person name="Weinstock G."/>
            <person name="Gibbs R.A."/>
            <person name="Liu Y."/>
            <person name="Worley K."/>
            <person name="Weinstock G."/>
            <person name="Elsik C.G."/>
            <person name="Reese J.T."/>
            <person name="Elhaik E."/>
            <person name="Landan G."/>
            <person name="Graur D."/>
            <person name="Arensburger P."/>
            <person name="Atkinson P."/>
            <person name="Beeman R.W."/>
            <person name="Beidler J."/>
            <person name="Brown S.J."/>
            <person name="Demuth J.P."/>
            <person name="Drury D.W."/>
            <person name="Du Y.Z."/>
            <person name="Fujiwara H."/>
            <person name="Lorenzen M."/>
            <person name="Maselli V."/>
            <person name="Osanai M."/>
            <person name="Park Y."/>
            <person name="Robertson H.M."/>
            <person name="Tu Z."/>
            <person name="Wang J.J."/>
            <person name="Wang S."/>
            <person name="Richards S."/>
            <person name="Song H."/>
            <person name="Zhang L."/>
            <person name="Sodergren E."/>
            <person name="Werner D."/>
            <person name="Stanke M."/>
            <person name="Morgenstern B."/>
            <person name="Solovyev V."/>
            <person name="Kosarev P."/>
            <person name="Brown G."/>
            <person name="Chen H.C."/>
            <person name="Ermolaeva O."/>
            <person name="Hlavina W."/>
            <person name="Kapustin Y."/>
            <person name="Kiryutin B."/>
            <person name="Kitts P."/>
            <person name="Maglott D."/>
            <person name="Pruitt K."/>
            <person name="Sapojnikov V."/>
            <person name="Souvorov A."/>
            <person name="Mackey A.J."/>
            <person name="Waterhouse R.M."/>
            <person name="Wyder S."/>
            <person name="Zdobnov E.M."/>
            <person name="Zdobnov E.M."/>
            <person name="Wyder S."/>
            <person name="Kriventseva E.V."/>
            <person name="Kadowaki T."/>
            <person name="Bork P."/>
            <person name="Aranda M."/>
            <person name="Bao R."/>
            <person name="Beermann A."/>
            <person name="Berns N."/>
            <person name="Bolognesi R."/>
            <person name="Bonneton F."/>
            <person name="Bopp D."/>
            <person name="Brown S.J."/>
            <person name="Bucher G."/>
            <person name="Butts T."/>
            <person name="Chaumot A."/>
            <person name="Denell R.E."/>
            <person name="Ferrier D.E."/>
            <person name="Friedrich M."/>
            <person name="Gordon C.M."/>
            <person name="Jindra M."/>
            <person name="Klingler M."/>
            <person name="Lan Q."/>
            <person name="Lattorff H.M."/>
            <person name="Laudet V."/>
            <person name="von Levetsow C."/>
            <person name="Liu Z."/>
            <person name="Lutz R."/>
            <person name="Lynch J.A."/>
            <person name="da Fonseca R.N."/>
            <person name="Posnien N."/>
            <person name="Reuter R."/>
            <person name="Roth S."/>
            <person name="Savard J."/>
            <person name="Schinko J.B."/>
            <person name="Schmitt C."/>
            <person name="Schoppmeier M."/>
            <person name="Schroder R."/>
            <person name="Shippy T.D."/>
            <person name="Simonnet F."/>
            <person name="Marques-Souza H."/>
            <person name="Tautz D."/>
            <person name="Tomoyasu Y."/>
            <person name="Trauner J."/>
            <person name="Van der Zee M."/>
            <person name="Vervoort M."/>
            <person name="Wittkopp N."/>
            <person name="Wimmer E.A."/>
            <person name="Yang X."/>
            <person name="Jones A.K."/>
            <person name="Sattelle D.B."/>
            <person name="Ebert P.R."/>
            <person name="Nelson D."/>
            <person name="Scott J.G."/>
            <person name="Beeman R.W."/>
            <person name="Muthukrishnan S."/>
            <person name="Kramer K.J."/>
            <person name="Arakane Y."/>
            <person name="Beeman R.W."/>
            <person name="Zhu Q."/>
            <person name="Hogenkamp D."/>
            <person name="Dixit R."/>
            <person name="Oppert B."/>
            <person name="Jiang H."/>
            <person name="Zou Z."/>
            <person name="Marshall J."/>
            <person name="Elpidina E."/>
            <person name="Vinokurov K."/>
            <person name="Oppert C."/>
            <person name="Zou Z."/>
            <person name="Evans J."/>
            <person name="Lu Z."/>
            <person name="Zhao P."/>
            <person name="Sumathipala N."/>
            <person name="Altincicek B."/>
            <person name="Vilcinskas A."/>
            <person name="Williams M."/>
            <person name="Hultmark D."/>
            <person name="Hetru C."/>
            <person name="Jiang H."/>
            <person name="Grimmelikhuijzen C.J."/>
            <person name="Hauser F."/>
            <person name="Cazzamali G."/>
            <person name="Williamson M."/>
            <person name="Park Y."/>
            <person name="Li B."/>
            <person name="Tanaka Y."/>
            <person name="Predel R."/>
            <person name="Neupert S."/>
            <person name="Schachtner J."/>
            <person name="Verleyen P."/>
            <person name="Raible F."/>
            <person name="Bork P."/>
            <person name="Friedrich M."/>
            <person name="Walden K.K."/>
            <person name="Robertson H.M."/>
            <person name="Angeli S."/>
            <person name="Foret S."/>
            <person name="Bucher G."/>
            <person name="Schuetz S."/>
            <person name="Maleszka R."/>
            <person name="Wimmer E.A."/>
            <person name="Beeman R.W."/>
            <person name="Lorenzen M."/>
            <person name="Tomoyasu Y."/>
            <person name="Miller S.C."/>
            <person name="Grossmann D."/>
            <person name="Bucher G."/>
        </authorList>
    </citation>
    <scope>NUCLEOTIDE SEQUENCE [LARGE SCALE GENOMIC DNA]</scope>
    <source>
        <strain evidence="2 3">Georgia GA2</strain>
    </source>
</reference>
<keyword evidence="3" id="KW-1185">Reference proteome</keyword>
<dbReference type="InParanoid" id="D6WNQ0"/>
<organism evidence="2 3">
    <name type="scientific">Tribolium castaneum</name>
    <name type="common">Red flour beetle</name>
    <dbReference type="NCBI Taxonomy" id="7070"/>
    <lineage>
        <taxon>Eukaryota</taxon>
        <taxon>Metazoa</taxon>
        <taxon>Ecdysozoa</taxon>
        <taxon>Arthropoda</taxon>
        <taxon>Hexapoda</taxon>
        <taxon>Insecta</taxon>
        <taxon>Pterygota</taxon>
        <taxon>Neoptera</taxon>
        <taxon>Endopterygota</taxon>
        <taxon>Coleoptera</taxon>
        <taxon>Polyphaga</taxon>
        <taxon>Cucujiformia</taxon>
        <taxon>Tenebrionidae</taxon>
        <taxon>Tenebrionidae incertae sedis</taxon>
        <taxon>Tribolium</taxon>
    </lineage>
</organism>
<dbReference type="EMBL" id="KQ971342">
    <property type="protein sequence ID" value="EFA03834.1"/>
    <property type="molecule type" value="Genomic_DNA"/>
</dbReference>
<dbReference type="Proteomes" id="UP000007266">
    <property type="component" value="Linkage group 5"/>
</dbReference>